<accession>A0ABR0EDX3</accession>
<reference evidence="2 3" key="1">
    <citation type="journal article" date="2023" name="G3 (Bethesda)">
        <title>A chromosome-level genome assembly of Zasmidium syzygii isolated from banana leaves.</title>
        <authorList>
            <person name="van Westerhoven A.C."/>
            <person name="Mehrabi R."/>
            <person name="Talebi R."/>
            <person name="Steentjes M.B.F."/>
            <person name="Corcolon B."/>
            <person name="Chong P.A."/>
            <person name="Kema G.H.J."/>
            <person name="Seidl M.F."/>
        </authorList>
    </citation>
    <scope>NUCLEOTIDE SEQUENCE [LARGE SCALE GENOMIC DNA]</scope>
    <source>
        <strain evidence="2 3">P124</strain>
    </source>
</reference>
<dbReference type="EMBL" id="JAXOVC010000007">
    <property type="protein sequence ID" value="KAK4499704.1"/>
    <property type="molecule type" value="Genomic_DNA"/>
</dbReference>
<feature type="region of interest" description="Disordered" evidence="1">
    <location>
        <begin position="36"/>
        <end position="174"/>
    </location>
</feature>
<feature type="compositionally biased region" description="Polar residues" evidence="1">
    <location>
        <begin position="86"/>
        <end position="97"/>
    </location>
</feature>
<proteinExistence type="predicted"/>
<protein>
    <submittedName>
        <fullName evidence="2">Uncharacterized protein</fullName>
    </submittedName>
</protein>
<feature type="compositionally biased region" description="Polar residues" evidence="1">
    <location>
        <begin position="52"/>
        <end position="78"/>
    </location>
</feature>
<sequence length="291" mass="33110">MSLQDGDALERRIQERMQLLLEQKALTKEQKAINREMLELMDEQDRRKGNIPPSSAQAPLRTQTEPARQQQTPSSRNGSVAHDPNSRMSEPSTQVPRQQKHSMTDAVAPSQAARKRKKEGSSQTVHVPESDSEDDRPLLPRKKKNRKPSATNTEASREAAPSTATTPLAPPTIVRKPPAEKYKIFRLTPDYKYDMVVVVGDQVVELACCFCGGNHFKHKKGWKPIVGVHGMQKHIQLSHKDDEHEDTDRRGFDWVVKNCVRKILLKSEIRDVEDNAYYVEEVHDRTLADRP</sequence>
<organism evidence="2 3">
    <name type="scientific">Zasmidium cellare</name>
    <name type="common">Wine cellar mold</name>
    <name type="synonym">Racodium cellare</name>
    <dbReference type="NCBI Taxonomy" id="395010"/>
    <lineage>
        <taxon>Eukaryota</taxon>
        <taxon>Fungi</taxon>
        <taxon>Dikarya</taxon>
        <taxon>Ascomycota</taxon>
        <taxon>Pezizomycotina</taxon>
        <taxon>Dothideomycetes</taxon>
        <taxon>Dothideomycetidae</taxon>
        <taxon>Mycosphaerellales</taxon>
        <taxon>Mycosphaerellaceae</taxon>
        <taxon>Zasmidium</taxon>
    </lineage>
</organism>
<keyword evidence="3" id="KW-1185">Reference proteome</keyword>
<comment type="caution">
    <text evidence="2">The sequence shown here is derived from an EMBL/GenBank/DDBJ whole genome shotgun (WGS) entry which is preliminary data.</text>
</comment>
<name>A0ABR0EDX3_ZASCE</name>
<evidence type="ECO:0000256" key="1">
    <source>
        <dbReference type="SAM" id="MobiDB-lite"/>
    </source>
</evidence>
<dbReference type="Proteomes" id="UP001305779">
    <property type="component" value="Unassembled WGS sequence"/>
</dbReference>
<evidence type="ECO:0000313" key="3">
    <source>
        <dbReference type="Proteomes" id="UP001305779"/>
    </source>
</evidence>
<feature type="compositionally biased region" description="Basic and acidic residues" evidence="1">
    <location>
        <begin position="36"/>
        <end position="48"/>
    </location>
</feature>
<gene>
    <name evidence="2" type="ORF">PRZ48_010222</name>
</gene>
<evidence type="ECO:0000313" key="2">
    <source>
        <dbReference type="EMBL" id="KAK4499704.1"/>
    </source>
</evidence>